<sequence length="399" mass="46310">MKQLVLTREEARKIILYAAGLSRAGQFGKGREAVYKLIDHLGHVQIDANYTVERAHHHSIAARVPDYKREWLEELQADGRIFEFFISDSGFIPMYDYRYSLCVKEGFAKSRKPVTQAEINLMERVLDRVAREGPLMLKDFDYDREVASSGWWDWRPSKIALERLYLDGRLMCTRGKDFHKVYDLPVNIVPNDIDTTKPTPEEFARYIIRRALGSLGIAGAKEMAWRAHYVKNNVVKKELEKMAAEGAVIPVTIKGLTIAQQYILPAYKNKKIRLSGDVFILSPFDVLNVFRHRLRDFFDFDYQIECFVPEPKRRYGYFSLPVLAGDTFVARMDSKADRKQRVLTIHNLHFEKVKLSKTQISKITDAIKAFARFNQCTDIDIKRSNNREYVKNIKQALAE</sequence>
<dbReference type="PANTHER" id="PTHR30528:SF0">
    <property type="entry name" value="CYTOPLASMIC PROTEIN"/>
    <property type="match status" value="1"/>
</dbReference>
<gene>
    <name evidence="1" type="ORF">A4R26_30035</name>
</gene>
<protein>
    <recommendedName>
        <fullName evidence="3">Winged helix-turn-helix domain-containing protein</fullName>
    </recommendedName>
</protein>
<dbReference type="PANTHER" id="PTHR30528">
    <property type="entry name" value="CYTOPLASMIC PROTEIN"/>
    <property type="match status" value="1"/>
</dbReference>
<dbReference type="AlphaFoldDB" id="A0A1V9EVU8"/>
<comment type="caution">
    <text evidence="1">The sequence shown here is derived from an EMBL/GenBank/DDBJ whole genome shotgun (WGS) entry which is preliminary data.</text>
</comment>
<name>A0A1V9EVU8_9BACT</name>
<dbReference type="STRING" id="550983.A4R26_30035"/>
<dbReference type="Proteomes" id="UP000192276">
    <property type="component" value="Unassembled WGS sequence"/>
</dbReference>
<evidence type="ECO:0000313" key="2">
    <source>
        <dbReference type="Proteomes" id="UP000192276"/>
    </source>
</evidence>
<accession>A0A1V9EVU8</accession>
<dbReference type="InterPro" id="IPR009351">
    <property type="entry name" value="AlkZ-like"/>
</dbReference>
<evidence type="ECO:0008006" key="3">
    <source>
        <dbReference type="Google" id="ProtNLM"/>
    </source>
</evidence>
<proteinExistence type="predicted"/>
<keyword evidence="2" id="KW-1185">Reference proteome</keyword>
<dbReference type="EMBL" id="LWBP01000220">
    <property type="protein sequence ID" value="OQP50270.1"/>
    <property type="molecule type" value="Genomic_DNA"/>
</dbReference>
<evidence type="ECO:0000313" key="1">
    <source>
        <dbReference type="EMBL" id="OQP50270.1"/>
    </source>
</evidence>
<reference evidence="2" key="1">
    <citation type="submission" date="2016-04" db="EMBL/GenBank/DDBJ databases">
        <authorList>
            <person name="Chen L."/>
            <person name="Zhuang W."/>
            <person name="Wang G."/>
        </authorList>
    </citation>
    <scope>NUCLEOTIDE SEQUENCE [LARGE SCALE GENOMIC DNA]</scope>
    <source>
        <strain evidence="2">208</strain>
    </source>
</reference>
<dbReference type="OrthoDB" id="9787207at2"/>
<dbReference type="Pfam" id="PF06224">
    <property type="entry name" value="AlkZ-like"/>
    <property type="match status" value="1"/>
</dbReference>
<organism evidence="1 2">
    <name type="scientific">Niastella populi</name>
    <dbReference type="NCBI Taxonomy" id="550983"/>
    <lineage>
        <taxon>Bacteria</taxon>
        <taxon>Pseudomonadati</taxon>
        <taxon>Bacteroidota</taxon>
        <taxon>Chitinophagia</taxon>
        <taxon>Chitinophagales</taxon>
        <taxon>Chitinophagaceae</taxon>
        <taxon>Niastella</taxon>
    </lineage>
</organism>